<sequence>MSRHRRKAPSCEDCFFERKGLCALREKRPCPTFRPAERGLVPDPQLTFAFRFGWEDLDAEGNAGEQQVALSPCRAS</sequence>
<dbReference type="EMBL" id="FNWJ01000001">
    <property type="protein sequence ID" value="SEH10539.1"/>
    <property type="molecule type" value="Genomic_DNA"/>
</dbReference>
<dbReference type="Proteomes" id="UP000222056">
    <property type="component" value="Unassembled WGS sequence"/>
</dbReference>
<dbReference type="AlphaFoldDB" id="A0A1H6FI71"/>
<keyword evidence="2" id="KW-1185">Reference proteome</keyword>
<evidence type="ECO:0000313" key="2">
    <source>
        <dbReference type="Proteomes" id="UP000222056"/>
    </source>
</evidence>
<protein>
    <submittedName>
        <fullName evidence="1">Uncharacterized protein</fullName>
    </submittedName>
</protein>
<dbReference type="STRING" id="29539.SAMN02745716_0400"/>
<accession>A0A1H6FI71</accession>
<reference evidence="2" key="1">
    <citation type="submission" date="2016-10" db="EMBL/GenBank/DDBJ databases">
        <authorList>
            <person name="Varghese N."/>
            <person name="Submissions S."/>
        </authorList>
    </citation>
    <scope>NUCLEOTIDE SEQUENCE [LARGE SCALE GENOMIC DNA]</scope>
    <source>
        <strain evidence="2">ATCC 35263</strain>
    </source>
</reference>
<proteinExistence type="predicted"/>
<gene>
    <name evidence="1" type="ORF">SAMN02745716_0400</name>
</gene>
<name>A0A1H6FI71_THEAL</name>
<evidence type="ECO:0000313" key="1">
    <source>
        <dbReference type="EMBL" id="SEH10539.1"/>
    </source>
</evidence>
<organism evidence="1 2">
    <name type="scientific">Thermoleophilum album</name>
    <dbReference type="NCBI Taxonomy" id="29539"/>
    <lineage>
        <taxon>Bacteria</taxon>
        <taxon>Bacillati</taxon>
        <taxon>Actinomycetota</taxon>
        <taxon>Thermoleophilia</taxon>
        <taxon>Thermoleophilales</taxon>
        <taxon>Thermoleophilaceae</taxon>
        <taxon>Thermoleophilum</taxon>
    </lineage>
</organism>